<feature type="region of interest" description="Disordered" evidence="1">
    <location>
        <begin position="1"/>
        <end position="21"/>
    </location>
</feature>
<evidence type="ECO:0000313" key="2">
    <source>
        <dbReference type="EMBL" id="CAE7197917.1"/>
    </source>
</evidence>
<evidence type="ECO:0008006" key="4">
    <source>
        <dbReference type="Google" id="ProtNLM"/>
    </source>
</evidence>
<sequence length="580" mass="64209">EITAIGSPNGPGSLPGTSTSNVQADIDSTCTSLDYGLFSTRPLAPLSCPSVASSLDTQQPSGSNWYSSSQTLSGVAQSGYGIATHAAYTQGLAPSHISIQLPSNSMRDLDSTVHTHAAALSSVALRTQSVDVLSSNCNWPPWDCSASRRDLALDSGCYSQSSVLGEGEAGGDDQEELKHILYVSPVMDSSVKDNFIPFALQNCAQWCLLVMFEPLKVSQSMKDHVMDQITSSDSSRAWMMLITKALRPLLKDPTPDQSCKFTVSILRAGVDQKTARYTSEHIYLEPDLAKQQALYLLNDYLDIISIQAPTYPLRFSYQLLQNAVPVFRRACPDHSGRPIYLPSLLRNPPFSRLYFVALDVATSVTSGRPMLCNYDPGFSIEICNQLFQSQHNYGFQWLFGAPDHYILLLAWINTLYERQGVNVEPCVLGQVEEALSEIRIPPVGSTDPALRVGGVAVQEGWRQAVYIYLYMTLYGANAEDQRVERVRVTFMRLLNGTNPGRNPDGFLVIPMMIAGVVLLKKRDRNVLRERILGLRECRNPESAWNDNVRILEDVWFRTTAEGRPAIWSGLRIAFHKVIGI</sequence>
<dbReference type="InterPro" id="IPR021858">
    <property type="entry name" value="Fun_TF"/>
</dbReference>
<accession>A0A8H3HRU0</accession>
<feature type="non-terminal residue" evidence="2">
    <location>
        <position position="1"/>
    </location>
</feature>
<reference evidence="2" key="1">
    <citation type="submission" date="2021-01" db="EMBL/GenBank/DDBJ databases">
        <authorList>
            <person name="Kaushik A."/>
        </authorList>
    </citation>
    <scope>NUCLEOTIDE SEQUENCE</scope>
    <source>
        <strain evidence="2">AG5</strain>
    </source>
</reference>
<dbReference type="Pfam" id="PF11951">
    <property type="entry name" value="Fungal_trans_2"/>
    <property type="match status" value="1"/>
</dbReference>
<protein>
    <recommendedName>
        <fullName evidence="4">Fungal-specific transcription factor domain protein</fullName>
    </recommendedName>
</protein>
<proteinExistence type="predicted"/>
<name>A0A8H3HRU0_9AGAM</name>
<evidence type="ECO:0000313" key="3">
    <source>
        <dbReference type="Proteomes" id="UP000663827"/>
    </source>
</evidence>
<gene>
    <name evidence="2" type="ORF">RDB_LOCUS135344</name>
</gene>
<organism evidence="2 3">
    <name type="scientific">Rhizoctonia solani</name>
    <dbReference type="NCBI Taxonomy" id="456999"/>
    <lineage>
        <taxon>Eukaryota</taxon>
        <taxon>Fungi</taxon>
        <taxon>Dikarya</taxon>
        <taxon>Basidiomycota</taxon>
        <taxon>Agaricomycotina</taxon>
        <taxon>Agaricomycetes</taxon>
        <taxon>Cantharellales</taxon>
        <taxon>Ceratobasidiaceae</taxon>
        <taxon>Rhizoctonia</taxon>
    </lineage>
</organism>
<comment type="caution">
    <text evidence="2">The sequence shown here is derived from an EMBL/GenBank/DDBJ whole genome shotgun (WGS) entry which is preliminary data.</text>
</comment>
<evidence type="ECO:0000256" key="1">
    <source>
        <dbReference type="SAM" id="MobiDB-lite"/>
    </source>
</evidence>
<dbReference type="Proteomes" id="UP000663827">
    <property type="component" value="Unassembled WGS sequence"/>
</dbReference>
<dbReference type="EMBL" id="CAJNJQ010003391">
    <property type="protein sequence ID" value="CAE7197917.1"/>
    <property type="molecule type" value="Genomic_DNA"/>
</dbReference>
<dbReference type="AlphaFoldDB" id="A0A8H3HRU0"/>